<proteinExistence type="predicted"/>
<name>A0A6L5WKH3_9BACT</name>
<evidence type="ECO:0000313" key="4">
    <source>
        <dbReference type="Proteomes" id="UP000476338"/>
    </source>
</evidence>
<dbReference type="Proteomes" id="UP000476338">
    <property type="component" value="Unassembled WGS sequence"/>
</dbReference>
<dbReference type="SUPFAM" id="SSF48452">
    <property type="entry name" value="TPR-like"/>
    <property type="match status" value="1"/>
</dbReference>
<comment type="caution">
    <text evidence="3">The sequence shown here is derived from an EMBL/GenBank/DDBJ whole genome shotgun (WGS) entry which is preliminary data.</text>
</comment>
<protein>
    <recommendedName>
        <fullName evidence="5">Transformation system protein</fullName>
    </recommendedName>
</protein>
<keyword evidence="4" id="KW-1185">Reference proteome</keyword>
<organism evidence="3 4">
    <name type="scientific">Campylobacter portucalensis</name>
    <dbReference type="NCBI Taxonomy" id="2608384"/>
    <lineage>
        <taxon>Bacteria</taxon>
        <taxon>Pseudomonadati</taxon>
        <taxon>Campylobacterota</taxon>
        <taxon>Epsilonproteobacteria</taxon>
        <taxon>Campylobacterales</taxon>
        <taxon>Campylobacteraceae</taxon>
        <taxon>Campylobacter</taxon>
    </lineage>
</organism>
<dbReference type="InterPro" id="IPR011990">
    <property type="entry name" value="TPR-like_helical_dom_sf"/>
</dbReference>
<feature type="transmembrane region" description="Helical" evidence="2">
    <location>
        <begin position="40"/>
        <end position="59"/>
    </location>
</feature>
<evidence type="ECO:0000256" key="1">
    <source>
        <dbReference type="SAM" id="MobiDB-lite"/>
    </source>
</evidence>
<dbReference type="Gene3D" id="1.25.40.10">
    <property type="entry name" value="Tetratricopeptide repeat domain"/>
    <property type="match status" value="1"/>
</dbReference>
<gene>
    <name evidence="3" type="ORF">F1B92_06155</name>
</gene>
<reference evidence="3 4" key="2">
    <citation type="submission" date="2020-03" db="EMBL/GenBank/DDBJ databases">
        <title>Campylobacter portucalensis sp. nov., a new species of Campylobacter isolated from the reproductive tract of bulls.</title>
        <authorList>
            <person name="Silva M.F."/>
            <person name="Pereira G."/>
            <person name="Carneiro C."/>
            <person name="Hemphill A."/>
            <person name="Mateus L."/>
            <person name="Lopes-Da-Costa L."/>
            <person name="Silva E."/>
        </authorList>
    </citation>
    <scope>NUCLEOTIDE SEQUENCE [LARGE SCALE GENOMIC DNA]</scope>
    <source>
        <strain evidence="3 4">FMV-PI01</strain>
    </source>
</reference>
<dbReference type="EMBL" id="VWSJ01000024">
    <property type="protein sequence ID" value="MSN96747.1"/>
    <property type="molecule type" value="Genomic_DNA"/>
</dbReference>
<keyword evidence="2" id="KW-1133">Transmembrane helix</keyword>
<keyword evidence="2" id="KW-0472">Membrane</keyword>
<dbReference type="AlphaFoldDB" id="A0A6L5WKH3"/>
<keyword evidence="2" id="KW-0812">Transmembrane</keyword>
<evidence type="ECO:0000256" key="2">
    <source>
        <dbReference type="SAM" id="Phobius"/>
    </source>
</evidence>
<feature type="region of interest" description="Disordered" evidence="1">
    <location>
        <begin position="139"/>
        <end position="167"/>
    </location>
</feature>
<reference evidence="3 4" key="1">
    <citation type="submission" date="2019-09" db="EMBL/GenBank/DDBJ databases">
        <authorList>
            <person name="Silva M."/>
            <person name="Pereira G."/>
            <person name="Lopes-Da-Costa L."/>
            <person name="Silva E."/>
        </authorList>
    </citation>
    <scope>NUCLEOTIDE SEQUENCE [LARGE SCALE GENOMIC DNA]</scope>
    <source>
        <strain evidence="3 4">FMV-PI01</strain>
    </source>
</reference>
<accession>A0A6L5WKH3</accession>
<evidence type="ECO:0008006" key="5">
    <source>
        <dbReference type="Google" id="ProtNLM"/>
    </source>
</evidence>
<sequence>MLEHFEINELEKRWENYNNSKKKAKFNFNKVTGFRLDNTVIFLLVLIFSGFGAIIWIFFSKDDVVINLPPQKELQNLEKNITNEKVVKSNEAENRGILKLNDVGIDVSVDTGGFNLNTYENNQNKPKEDKKFSTIPKDEIIDFGNPPSPPKSLSVSKKQSKSQEQAKITIKTSSLKAKEQNLEDKFNSTHDIKYSLMISEEAYEKKDYEKAIKWALISNDIDKKNVKSWVFFAKASYKKGDVKNALLALQHFNKINPSKEVDDLIKKIKAGNL</sequence>
<dbReference type="RefSeq" id="WP_154571011.1">
    <property type="nucleotide sequence ID" value="NZ_VWSJ01000024.1"/>
</dbReference>
<evidence type="ECO:0000313" key="3">
    <source>
        <dbReference type="EMBL" id="MSN96747.1"/>
    </source>
</evidence>